<evidence type="ECO:0000256" key="3">
    <source>
        <dbReference type="ARBA" id="ARBA00022705"/>
    </source>
</evidence>
<proteinExistence type="inferred from homology"/>
<keyword evidence="9" id="KW-0413">Isomerase</keyword>
<comment type="similarity">
    <text evidence="1">Belongs to the helicase family. DnaB subfamily.</text>
</comment>
<dbReference type="Gene3D" id="3.40.50.300">
    <property type="entry name" value="P-loop containing nucleotide triphosphate hydrolases"/>
    <property type="match status" value="1"/>
</dbReference>
<keyword evidence="3" id="KW-0235">DNA replication</keyword>
<evidence type="ECO:0000256" key="8">
    <source>
        <dbReference type="ARBA" id="ARBA00023125"/>
    </source>
</evidence>
<comment type="caution">
    <text evidence="13">The sequence shown here is derived from an EMBL/GenBank/DDBJ whole genome shotgun (WGS) entry which is preliminary data.</text>
</comment>
<comment type="catalytic activity">
    <reaction evidence="11">
        <text>ATP + H2O = ADP + phosphate + H(+)</text>
        <dbReference type="Rhea" id="RHEA:13065"/>
        <dbReference type="ChEBI" id="CHEBI:15377"/>
        <dbReference type="ChEBI" id="CHEBI:15378"/>
        <dbReference type="ChEBI" id="CHEBI:30616"/>
        <dbReference type="ChEBI" id="CHEBI:43474"/>
        <dbReference type="ChEBI" id="CHEBI:456216"/>
        <dbReference type="EC" id="5.6.2.3"/>
    </reaction>
</comment>
<evidence type="ECO:0000256" key="6">
    <source>
        <dbReference type="ARBA" id="ARBA00022806"/>
    </source>
</evidence>
<dbReference type="SUPFAM" id="SSF48024">
    <property type="entry name" value="N-terminal domain of DnaB helicase"/>
    <property type="match status" value="1"/>
</dbReference>
<dbReference type="InterPro" id="IPR027417">
    <property type="entry name" value="P-loop_NTPase"/>
</dbReference>
<accession>A0A2U2DHI9</accession>
<evidence type="ECO:0000256" key="5">
    <source>
        <dbReference type="ARBA" id="ARBA00022801"/>
    </source>
</evidence>
<dbReference type="Pfam" id="PF00772">
    <property type="entry name" value="DnaB"/>
    <property type="match status" value="1"/>
</dbReference>
<dbReference type="GO" id="GO:0005829">
    <property type="term" value="C:cytosol"/>
    <property type="evidence" value="ECO:0007669"/>
    <property type="project" value="TreeGrafter"/>
</dbReference>
<dbReference type="AlphaFoldDB" id="A0A2U2DHI9"/>
<evidence type="ECO:0000256" key="7">
    <source>
        <dbReference type="ARBA" id="ARBA00022840"/>
    </source>
</evidence>
<keyword evidence="14" id="KW-1185">Reference proteome</keyword>
<dbReference type="GO" id="GO:0006269">
    <property type="term" value="P:DNA replication, synthesis of primer"/>
    <property type="evidence" value="ECO:0007669"/>
    <property type="project" value="UniProtKB-KW"/>
</dbReference>
<dbReference type="CDD" id="cd00984">
    <property type="entry name" value="DnaB_C"/>
    <property type="match status" value="1"/>
</dbReference>
<dbReference type="GO" id="GO:0003677">
    <property type="term" value="F:DNA binding"/>
    <property type="evidence" value="ECO:0007669"/>
    <property type="project" value="UniProtKB-KW"/>
</dbReference>
<dbReference type="PANTHER" id="PTHR30153">
    <property type="entry name" value="REPLICATIVE DNA HELICASE DNAB"/>
    <property type="match status" value="1"/>
</dbReference>
<evidence type="ECO:0000313" key="13">
    <source>
        <dbReference type="EMBL" id="PWE52769.1"/>
    </source>
</evidence>
<dbReference type="Proteomes" id="UP000245252">
    <property type="component" value="Unassembled WGS sequence"/>
</dbReference>
<sequence length="471" mass="51113">MSGFVPELEQEVLGAILMGGNPHIVPGALRPESFVEPLHQEIFANIEKAYENYSTANLSVVLSMTDTSRREAIEKALGIPLSEYLARLASDAPVRGLGGIRKSIEAMNLQAARLQIGAEASRIAAAADDPATNPQDLIRTFNATADSVTAGIRANRKTKTQFSFDEASNAALEAAQAARNSGAGLVGISTGLADLDRATGGFRPSELTILGGRPAMGKSAVGLGFALRAALADEDALYISLEMAAPSLAMRALTDLAYDEGHRIAYSDILNNRTTDRDFETVWDVKTRHSKLPLYIEDAAGLTLGDIRRKLENVNDRIGREGRSVKILLVDYLQLIAATGRYAGNRTLEISEISAGLRGISREFGIPVVALSQLSRQVESREDKRPLLSDLRESGSIEQDADVVLFAYREEYYAGRTEAKNPDDEIKRQEKLDACRNKLELNIAKQRNGATRTVHLFVDIACSAIRNAARS</sequence>
<evidence type="ECO:0000256" key="11">
    <source>
        <dbReference type="ARBA" id="ARBA00048954"/>
    </source>
</evidence>
<keyword evidence="2" id="KW-0639">Primosome</keyword>
<dbReference type="EC" id="5.6.2.3" evidence="10"/>
<dbReference type="GO" id="GO:0043139">
    <property type="term" value="F:5'-3' DNA helicase activity"/>
    <property type="evidence" value="ECO:0007669"/>
    <property type="project" value="UniProtKB-EC"/>
</dbReference>
<dbReference type="Gene3D" id="1.10.860.10">
    <property type="entry name" value="DNAb Helicase, Chain A"/>
    <property type="match status" value="1"/>
</dbReference>
<protein>
    <recommendedName>
        <fullName evidence="10">DNA 5'-3' helicase</fullName>
        <ecNumber evidence="10">5.6.2.3</ecNumber>
    </recommendedName>
</protein>
<dbReference type="RefSeq" id="WP_109461669.1">
    <property type="nucleotide sequence ID" value="NZ_QFBC01000020.1"/>
</dbReference>
<evidence type="ECO:0000259" key="12">
    <source>
        <dbReference type="PROSITE" id="PS51199"/>
    </source>
</evidence>
<dbReference type="OrthoDB" id="9773982at2"/>
<organism evidence="13 14">
    <name type="scientific">Metarhizobium album</name>
    <dbReference type="NCBI Taxonomy" id="2182425"/>
    <lineage>
        <taxon>Bacteria</taxon>
        <taxon>Pseudomonadati</taxon>
        <taxon>Pseudomonadota</taxon>
        <taxon>Alphaproteobacteria</taxon>
        <taxon>Hyphomicrobiales</taxon>
        <taxon>Rhizobiaceae</taxon>
        <taxon>Metarhizobium</taxon>
    </lineage>
</organism>
<dbReference type="SUPFAM" id="SSF52540">
    <property type="entry name" value="P-loop containing nucleoside triphosphate hydrolases"/>
    <property type="match status" value="1"/>
</dbReference>
<gene>
    <name evidence="13" type="ORF">DEM27_28605</name>
</gene>
<name>A0A2U2DHI9_9HYPH</name>
<dbReference type="InterPro" id="IPR007694">
    <property type="entry name" value="DNA_helicase_DnaB-like_C"/>
</dbReference>
<keyword evidence="4" id="KW-0547">Nucleotide-binding</keyword>
<evidence type="ECO:0000256" key="1">
    <source>
        <dbReference type="ARBA" id="ARBA00008428"/>
    </source>
</evidence>
<evidence type="ECO:0000256" key="2">
    <source>
        <dbReference type="ARBA" id="ARBA00022515"/>
    </source>
</evidence>
<evidence type="ECO:0000256" key="9">
    <source>
        <dbReference type="ARBA" id="ARBA00023235"/>
    </source>
</evidence>
<keyword evidence="6 13" id="KW-0347">Helicase</keyword>
<reference evidence="13 14" key="1">
    <citation type="submission" date="2018-05" db="EMBL/GenBank/DDBJ databases">
        <title>The draft genome of strain NS-104.</title>
        <authorList>
            <person name="Hang P."/>
            <person name="Jiang J."/>
        </authorList>
    </citation>
    <scope>NUCLEOTIDE SEQUENCE [LARGE SCALE GENOMIC DNA]</scope>
    <source>
        <strain evidence="13 14">NS-104</strain>
    </source>
</reference>
<dbReference type="PANTHER" id="PTHR30153:SF2">
    <property type="entry name" value="REPLICATIVE DNA HELICASE"/>
    <property type="match status" value="1"/>
</dbReference>
<dbReference type="InterPro" id="IPR036185">
    <property type="entry name" value="DNA_heli_DnaB-like_N_sf"/>
</dbReference>
<dbReference type="Pfam" id="PF03796">
    <property type="entry name" value="DnaB_C"/>
    <property type="match status" value="1"/>
</dbReference>
<keyword evidence="5" id="KW-0378">Hydrolase</keyword>
<dbReference type="InterPro" id="IPR007693">
    <property type="entry name" value="DNA_helicase_DnaB-like_N"/>
</dbReference>
<dbReference type="PROSITE" id="PS51199">
    <property type="entry name" value="SF4_HELICASE"/>
    <property type="match status" value="1"/>
</dbReference>
<dbReference type="InterPro" id="IPR016136">
    <property type="entry name" value="DNA_helicase_N/primase_C"/>
</dbReference>
<dbReference type="GO" id="GO:0016787">
    <property type="term" value="F:hydrolase activity"/>
    <property type="evidence" value="ECO:0007669"/>
    <property type="project" value="UniProtKB-KW"/>
</dbReference>
<keyword evidence="8" id="KW-0238">DNA-binding</keyword>
<dbReference type="GO" id="GO:1990077">
    <property type="term" value="C:primosome complex"/>
    <property type="evidence" value="ECO:0007669"/>
    <property type="project" value="UniProtKB-KW"/>
</dbReference>
<evidence type="ECO:0000256" key="10">
    <source>
        <dbReference type="ARBA" id="ARBA00044969"/>
    </source>
</evidence>
<dbReference type="GO" id="GO:0005524">
    <property type="term" value="F:ATP binding"/>
    <property type="evidence" value="ECO:0007669"/>
    <property type="project" value="UniProtKB-KW"/>
</dbReference>
<feature type="domain" description="SF4 helicase" evidence="12">
    <location>
        <begin position="181"/>
        <end position="471"/>
    </location>
</feature>
<dbReference type="EMBL" id="QFBC01000020">
    <property type="protein sequence ID" value="PWE52769.1"/>
    <property type="molecule type" value="Genomic_DNA"/>
</dbReference>
<evidence type="ECO:0000313" key="14">
    <source>
        <dbReference type="Proteomes" id="UP000245252"/>
    </source>
</evidence>
<evidence type="ECO:0000256" key="4">
    <source>
        <dbReference type="ARBA" id="ARBA00022741"/>
    </source>
</evidence>
<keyword evidence="7" id="KW-0067">ATP-binding</keyword>